<dbReference type="Proteomes" id="UP001529510">
    <property type="component" value="Unassembled WGS sequence"/>
</dbReference>
<evidence type="ECO:0000313" key="1">
    <source>
        <dbReference type="EMBL" id="KAL0188687.1"/>
    </source>
</evidence>
<feature type="non-terminal residue" evidence="1">
    <location>
        <position position="1"/>
    </location>
</feature>
<protein>
    <submittedName>
        <fullName evidence="1">Uncharacterized protein</fullName>
    </submittedName>
</protein>
<dbReference type="EMBL" id="JAMKFB020000007">
    <property type="protein sequence ID" value="KAL0188687.1"/>
    <property type="molecule type" value="Genomic_DNA"/>
</dbReference>
<name>A0ABD0QR81_CIRMR</name>
<evidence type="ECO:0000313" key="2">
    <source>
        <dbReference type="Proteomes" id="UP001529510"/>
    </source>
</evidence>
<sequence length="59" mass="7008">TRLHQRFQMWLDSEMAATTYKWLMGEGQEGLLPCRTVCEPKILHFQNINKYKVTYSTTL</sequence>
<gene>
    <name evidence="1" type="ORF">M9458_015786</name>
</gene>
<accession>A0ABD0QR81</accession>
<dbReference type="AlphaFoldDB" id="A0ABD0QR81"/>
<reference evidence="1 2" key="1">
    <citation type="submission" date="2024-05" db="EMBL/GenBank/DDBJ databases">
        <title>Genome sequencing and assembly of Indian major carp, Cirrhinus mrigala (Hamilton, 1822).</title>
        <authorList>
            <person name="Mohindra V."/>
            <person name="Chowdhury L.M."/>
            <person name="Lal K."/>
            <person name="Jena J.K."/>
        </authorList>
    </citation>
    <scope>NUCLEOTIDE SEQUENCE [LARGE SCALE GENOMIC DNA]</scope>
    <source>
        <strain evidence="1">CM1030</strain>
        <tissue evidence="1">Blood</tissue>
    </source>
</reference>
<organism evidence="1 2">
    <name type="scientific">Cirrhinus mrigala</name>
    <name type="common">Mrigala</name>
    <dbReference type="NCBI Taxonomy" id="683832"/>
    <lineage>
        <taxon>Eukaryota</taxon>
        <taxon>Metazoa</taxon>
        <taxon>Chordata</taxon>
        <taxon>Craniata</taxon>
        <taxon>Vertebrata</taxon>
        <taxon>Euteleostomi</taxon>
        <taxon>Actinopterygii</taxon>
        <taxon>Neopterygii</taxon>
        <taxon>Teleostei</taxon>
        <taxon>Ostariophysi</taxon>
        <taxon>Cypriniformes</taxon>
        <taxon>Cyprinidae</taxon>
        <taxon>Labeoninae</taxon>
        <taxon>Labeonini</taxon>
        <taxon>Cirrhinus</taxon>
    </lineage>
</organism>
<keyword evidence="2" id="KW-1185">Reference proteome</keyword>
<comment type="caution">
    <text evidence="1">The sequence shown here is derived from an EMBL/GenBank/DDBJ whole genome shotgun (WGS) entry which is preliminary data.</text>
</comment>
<proteinExistence type="predicted"/>